<protein>
    <submittedName>
        <fullName evidence="1">Uncharacterized protein</fullName>
    </submittedName>
</protein>
<dbReference type="OrthoDB" id="4540807at2759"/>
<evidence type="ECO:0000313" key="2">
    <source>
        <dbReference type="Proteomes" id="UP000054563"/>
    </source>
</evidence>
<dbReference type="VEuPathDB" id="FungiDB:CIHG_02248"/>
<evidence type="ECO:0000313" key="1">
    <source>
        <dbReference type="EMBL" id="KMU84463.1"/>
    </source>
</evidence>
<organism evidence="1 2">
    <name type="scientific">Coccidioides immitis H538.4</name>
    <dbReference type="NCBI Taxonomy" id="396776"/>
    <lineage>
        <taxon>Eukaryota</taxon>
        <taxon>Fungi</taxon>
        <taxon>Dikarya</taxon>
        <taxon>Ascomycota</taxon>
        <taxon>Pezizomycotina</taxon>
        <taxon>Eurotiomycetes</taxon>
        <taxon>Eurotiomycetidae</taxon>
        <taxon>Onygenales</taxon>
        <taxon>Onygenaceae</taxon>
        <taxon>Coccidioides</taxon>
    </lineage>
</organism>
<gene>
    <name evidence="1" type="ORF">CIHG_02248</name>
</gene>
<reference evidence="2" key="1">
    <citation type="journal article" date="2010" name="Genome Res.">
        <title>Population genomic sequencing of Coccidioides fungi reveals recent hybridization and transposon control.</title>
        <authorList>
            <person name="Neafsey D.E."/>
            <person name="Barker B.M."/>
            <person name="Sharpton T.J."/>
            <person name="Stajich J.E."/>
            <person name="Park D.J."/>
            <person name="Whiston E."/>
            <person name="Hung C.-Y."/>
            <person name="McMahan C."/>
            <person name="White J."/>
            <person name="Sykes S."/>
            <person name="Heiman D."/>
            <person name="Young S."/>
            <person name="Zeng Q."/>
            <person name="Abouelleil A."/>
            <person name="Aftuck L."/>
            <person name="Bessette D."/>
            <person name="Brown A."/>
            <person name="FitzGerald M."/>
            <person name="Lui A."/>
            <person name="Macdonald J.P."/>
            <person name="Priest M."/>
            <person name="Orbach M.J."/>
            <person name="Galgiani J.N."/>
            <person name="Kirkland T.N."/>
            <person name="Cole G.T."/>
            <person name="Birren B.W."/>
            <person name="Henn M.R."/>
            <person name="Taylor J.W."/>
            <person name="Rounsley S.D."/>
        </authorList>
    </citation>
    <scope>NUCLEOTIDE SEQUENCE [LARGE SCALE GENOMIC DNA]</scope>
    <source>
        <strain evidence="2">H538.4</strain>
    </source>
</reference>
<sequence length="229" mass="24595">MPPKLASLRDMRIEGIEEHTQMIASATSVTLNLLSTSQSTEATVAVPFIIAAVHPPVPLTPSCSGFHKRGSILNSSVRKVNAHLRPHHAAGAMLSARQTSRGRYQRRSTPSITATRGCKGLVVTVCGDGVRGEALEETLDGEGGGGRKLGSRRLLKSAEVLRRRVSEEATWREEEEEDVASGVEEASLESSSLACCLQSGFWLLTGSVLYLFDRTGGEFGIQVPERPGL</sequence>
<proteinExistence type="predicted"/>
<dbReference type="Proteomes" id="UP000054563">
    <property type="component" value="Unassembled WGS sequence"/>
</dbReference>
<accession>A0A0J8UBH8</accession>
<dbReference type="EMBL" id="DS016985">
    <property type="protein sequence ID" value="KMU84463.1"/>
    <property type="molecule type" value="Genomic_DNA"/>
</dbReference>
<name>A0A0J8UBH8_COCIT</name>
<dbReference type="AlphaFoldDB" id="A0A0J8UBH8"/>